<sequence>MKVSIKDLQVAMEVKNAGVEFQINDNAEKQLGDLFVTKANLIWCKGKTQKDNGVKIRWEDFIAWAEARGAAPAAKKAVAKKAAK</sequence>
<organism evidence="1 2">
    <name type="scientific">Hydrogenophaga defluvii</name>
    <dbReference type="NCBI Taxonomy" id="249410"/>
    <lineage>
        <taxon>Bacteria</taxon>
        <taxon>Pseudomonadati</taxon>
        <taxon>Pseudomonadota</taxon>
        <taxon>Betaproteobacteria</taxon>
        <taxon>Burkholderiales</taxon>
        <taxon>Comamonadaceae</taxon>
        <taxon>Hydrogenophaga</taxon>
    </lineage>
</organism>
<name>A0ABW2SBG8_9BURK</name>
<comment type="caution">
    <text evidence="1">The sequence shown here is derived from an EMBL/GenBank/DDBJ whole genome shotgun (WGS) entry which is preliminary data.</text>
</comment>
<gene>
    <name evidence="1" type="ORF">ACFQU0_10195</name>
</gene>
<reference evidence="2" key="1">
    <citation type="journal article" date="2019" name="Int. J. Syst. Evol. Microbiol.">
        <title>The Global Catalogue of Microorganisms (GCM) 10K type strain sequencing project: providing services to taxonomists for standard genome sequencing and annotation.</title>
        <authorList>
            <consortium name="The Broad Institute Genomics Platform"/>
            <consortium name="The Broad Institute Genome Sequencing Center for Infectious Disease"/>
            <person name="Wu L."/>
            <person name="Ma J."/>
        </authorList>
    </citation>
    <scope>NUCLEOTIDE SEQUENCE [LARGE SCALE GENOMIC DNA]</scope>
    <source>
        <strain evidence="2">CCUG 53903</strain>
    </source>
</reference>
<proteinExistence type="predicted"/>
<evidence type="ECO:0000313" key="1">
    <source>
        <dbReference type="EMBL" id="MFC7460797.1"/>
    </source>
</evidence>
<dbReference type="EMBL" id="JBHTBZ010000020">
    <property type="protein sequence ID" value="MFC7460797.1"/>
    <property type="molecule type" value="Genomic_DNA"/>
</dbReference>
<dbReference type="Proteomes" id="UP001596457">
    <property type="component" value="Unassembled WGS sequence"/>
</dbReference>
<protein>
    <submittedName>
        <fullName evidence="1">Uncharacterized protein</fullName>
    </submittedName>
</protein>
<accession>A0ABW2SBG8</accession>
<dbReference type="RefSeq" id="WP_382200380.1">
    <property type="nucleotide sequence ID" value="NZ_JBHTBZ010000020.1"/>
</dbReference>
<keyword evidence="2" id="KW-1185">Reference proteome</keyword>
<evidence type="ECO:0000313" key="2">
    <source>
        <dbReference type="Proteomes" id="UP001596457"/>
    </source>
</evidence>